<feature type="compositionally biased region" description="Polar residues" evidence="1">
    <location>
        <begin position="169"/>
        <end position="179"/>
    </location>
</feature>
<name>M3AS56_PSEFD</name>
<feature type="compositionally biased region" description="Basic and acidic residues" evidence="1">
    <location>
        <begin position="44"/>
        <end position="55"/>
    </location>
</feature>
<dbReference type="KEGG" id="pfj:MYCFIDRAFT_208434"/>
<keyword evidence="3" id="KW-1185">Reference proteome</keyword>
<dbReference type="Proteomes" id="UP000016932">
    <property type="component" value="Unassembled WGS sequence"/>
</dbReference>
<dbReference type="HOGENOM" id="CLU_1428549_0_0_1"/>
<evidence type="ECO:0000313" key="2">
    <source>
        <dbReference type="EMBL" id="EME79973.1"/>
    </source>
</evidence>
<dbReference type="RefSeq" id="XP_007929062.1">
    <property type="nucleotide sequence ID" value="XM_007930871.1"/>
</dbReference>
<dbReference type="EMBL" id="KB446561">
    <property type="protein sequence ID" value="EME79973.1"/>
    <property type="molecule type" value="Genomic_DNA"/>
</dbReference>
<proteinExistence type="predicted"/>
<feature type="compositionally biased region" description="Pro residues" evidence="1">
    <location>
        <begin position="19"/>
        <end position="31"/>
    </location>
</feature>
<sequence length="190" mass="21340">MTPRPQHHIPSLHLLNTNPPCPVPSDNPQPQPQSKHVLTSAKTHSTDNESPEKSLVRPSPLRLKRKMKTAKYMNFQDFEKKATVDLDMMVYCLLSVDEVEEIEIVDIGWEEHDGTQGRAIEVCPQEILSELFGAELLVLVEGGIHVYIDTDKISEMVFRSAHENSNSNVSTSIEELQQHLSPSLPPLTTP</sequence>
<dbReference type="VEuPathDB" id="FungiDB:MYCFIDRAFT_208434"/>
<feature type="region of interest" description="Disordered" evidence="1">
    <location>
        <begin position="169"/>
        <end position="190"/>
    </location>
</feature>
<evidence type="ECO:0000256" key="1">
    <source>
        <dbReference type="SAM" id="MobiDB-lite"/>
    </source>
</evidence>
<protein>
    <submittedName>
        <fullName evidence="2">Uncharacterized protein</fullName>
    </submittedName>
</protein>
<dbReference type="AlphaFoldDB" id="M3AS56"/>
<feature type="region of interest" description="Disordered" evidence="1">
    <location>
        <begin position="1"/>
        <end position="56"/>
    </location>
</feature>
<organism evidence="2 3">
    <name type="scientific">Pseudocercospora fijiensis (strain CIRAD86)</name>
    <name type="common">Black leaf streak disease fungus</name>
    <name type="synonym">Mycosphaerella fijiensis</name>
    <dbReference type="NCBI Taxonomy" id="383855"/>
    <lineage>
        <taxon>Eukaryota</taxon>
        <taxon>Fungi</taxon>
        <taxon>Dikarya</taxon>
        <taxon>Ascomycota</taxon>
        <taxon>Pezizomycotina</taxon>
        <taxon>Dothideomycetes</taxon>
        <taxon>Dothideomycetidae</taxon>
        <taxon>Mycosphaerellales</taxon>
        <taxon>Mycosphaerellaceae</taxon>
        <taxon>Pseudocercospora</taxon>
    </lineage>
</organism>
<gene>
    <name evidence="2" type="ORF">MYCFIDRAFT_208434</name>
</gene>
<reference evidence="2 3" key="1">
    <citation type="journal article" date="2012" name="PLoS Pathog.">
        <title>Diverse lifestyles and strategies of plant pathogenesis encoded in the genomes of eighteen Dothideomycetes fungi.</title>
        <authorList>
            <person name="Ohm R.A."/>
            <person name="Feau N."/>
            <person name="Henrissat B."/>
            <person name="Schoch C.L."/>
            <person name="Horwitz B.A."/>
            <person name="Barry K.W."/>
            <person name="Condon B.J."/>
            <person name="Copeland A.C."/>
            <person name="Dhillon B."/>
            <person name="Glaser F."/>
            <person name="Hesse C.N."/>
            <person name="Kosti I."/>
            <person name="LaButti K."/>
            <person name="Lindquist E.A."/>
            <person name="Lucas S."/>
            <person name="Salamov A.A."/>
            <person name="Bradshaw R.E."/>
            <person name="Ciuffetti L."/>
            <person name="Hamelin R.C."/>
            <person name="Kema G.H.J."/>
            <person name="Lawrence C."/>
            <person name="Scott J.A."/>
            <person name="Spatafora J.W."/>
            <person name="Turgeon B.G."/>
            <person name="de Wit P.J.G.M."/>
            <person name="Zhong S."/>
            <person name="Goodwin S.B."/>
            <person name="Grigoriev I.V."/>
        </authorList>
    </citation>
    <scope>NUCLEOTIDE SEQUENCE [LARGE SCALE GENOMIC DNA]</scope>
    <source>
        <strain evidence="2 3">CIRAD86</strain>
    </source>
</reference>
<accession>M3AS56</accession>
<evidence type="ECO:0000313" key="3">
    <source>
        <dbReference type="Proteomes" id="UP000016932"/>
    </source>
</evidence>
<feature type="compositionally biased region" description="Polar residues" evidence="1">
    <location>
        <begin position="32"/>
        <end position="43"/>
    </location>
</feature>
<dbReference type="GeneID" id="19336675"/>